<comment type="caution">
    <text evidence="2">The sequence shown here is derived from an EMBL/GenBank/DDBJ whole genome shotgun (WGS) entry which is preliminary data.</text>
</comment>
<feature type="region of interest" description="Disordered" evidence="1">
    <location>
        <begin position="294"/>
        <end position="313"/>
    </location>
</feature>
<proteinExistence type="predicted"/>
<dbReference type="GeneID" id="92095060"/>
<accession>A0ABR1TT15</accession>
<keyword evidence="3" id="KW-1185">Reference proteome</keyword>
<name>A0ABR1TT15_9PEZI</name>
<evidence type="ECO:0000313" key="3">
    <source>
        <dbReference type="Proteomes" id="UP001480595"/>
    </source>
</evidence>
<dbReference type="Proteomes" id="UP001480595">
    <property type="component" value="Unassembled WGS sequence"/>
</dbReference>
<evidence type="ECO:0000313" key="2">
    <source>
        <dbReference type="EMBL" id="KAK8048858.1"/>
    </source>
</evidence>
<organism evidence="2 3">
    <name type="scientific">Apiospora phragmitis</name>
    <dbReference type="NCBI Taxonomy" id="2905665"/>
    <lineage>
        <taxon>Eukaryota</taxon>
        <taxon>Fungi</taxon>
        <taxon>Dikarya</taxon>
        <taxon>Ascomycota</taxon>
        <taxon>Pezizomycotina</taxon>
        <taxon>Sordariomycetes</taxon>
        <taxon>Xylariomycetidae</taxon>
        <taxon>Amphisphaeriales</taxon>
        <taxon>Apiosporaceae</taxon>
        <taxon>Apiospora</taxon>
    </lineage>
</organism>
<protein>
    <submittedName>
        <fullName evidence="2">Uncharacterized protein</fullName>
    </submittedName>
</protein>
<dbReference type="RefSeq" id="XP_066711107.1">
    <property type="nucleotide sequence ID" value="XM_066861997.1"/>
</dbReference>
<reference evidence="2 3" key="1">
    <citation type="submission" date="2023-01" db="EMBL/GenBank/DDBJ databases">
        <title>Analysis of 21 Apiospora genomes using comparative genomics revels a genus with tremendous synthesis potential of carbohydrate active enzymes and secondary metabolites.</title>
        <authorList>
            <person name="Sorensen T."/>
        </authorList>
    </citation>
    <scope>NUCLEOTIDE SEQUENCE [LARGE SCALE GENOMIC DNA]</scope>
    <source>
        <strain evidence="2 3">CBS 135458</strain>
    </source>
</reference>
<feature type="region of interest" description="Disordered" evidence="1">
    <location>
        <begin position="176"/>
        <end position="205"/>
    </location>
</feature>
<evidence type="ECO:0000256" key="1">
    <source>
        <dbReference type="SAM" id="MobiDB-lite"/>
    </source>
</evidence>
<gene>
    <name evidence="2" type="ORF">PG994_010588</name>
</gene>
<sequence>MAPATSTAPLVYVPPPPNPMFRELAADERWPEPPTEIPPLGEKLVAEDASTVRVAIWRAEVNACTLTCACSLVTLGRPATAWCPSCLAPLEGVEYARFKDGHGLARLSSRRRSIANVWPLFSPRDSSTKHRHRLEARGSEEFYSVNEFAVLGNKFLAKTRLNRVFRNRRNEPYVRPEYGDVPGSVAELEPEYDPPEDPNRLTGPGANDYAPAREDLMRRHPPARLGVINTEMYRSLRVNPIFYYNDRPSVSSLMDEWSSSDAEGKPKLTINANTARLIRAQILLYKTYGPPATCPSPGSVHATPSPGTISTPG</sequence>
<dbReference type="EMBL" id="JAQQWL010000011">
    <property type="protein sequence ID" value="KAK8048858.1"/>
    <property type="molecule type" value="Genomic_DNA"/>
</dbReference>